<dbReference type="Gene3D" id="3.40.630.10">
    <property type="entry name" value="Zn peptidases"/>
    <property type="match status" value="1"/>
</dbReference>
<dbReference type="Gene3D" id="3.30.70.360">
    <property type="match status" value="1"/>
</dbReference>
<gene>
    <name evidence="2" type="ORF">ACFQ5M_01760</name>
</gene>
<dbReference type="RefSeq" id="WP_125712660.1">
    <property type="nucleotide sequence ID" value="NZ_JBHTOP010000002.1"/>
</dbReference>
<dbReference type="Proteomes" id="UP001597267">
    <property type="component" value="Unassembled WGS sequence"/>
</dbReference>
<dbReference type="InterPro" id="IPR002933">
    <property type="entry name" value="Peptidase_M20"/>
</dbReference>
<dbReference type="PANTHER" id="PTHR11014:SF63">
    <property type="entry name" value="METALLOPEPTIDASE, PUTATIVE (AFU_ORTHOLOGUE AFUA_6G09600)-RELATED"/>
    <property type="match status" value="1"/>
</dbReference>
<evidence type="ECO:0000313" key="3">
    <source>
        <dbReference type="Proteomes" id="UP001597267"/>
    </source>
</evidence>
<reference evidence="3" key="1">
    <citation type="journal article" date="2019" name="Int. J. Syst. Evol. Microbiol.">
        <title>The Global Catalogue of Microorganisms (GCM) 10K type strain sequencing project: providing services to taxonomists for standard genome sequencing and annotation.</title>
        <authorList>
            <consortium name="The Broad Institute Genomics Platform"/>
            <consortium name="The Broad Institute Genome Sequencing Center for Infectious Disease"/>
            <person name="Wu L."/>
            <person name="Ma J."/>
        </authorList>
    </citation>
    <scope>NUCLEOTIDE SEQUENCE [LARGE SCALE GENOMIC DNA]</scope>
    <source>
        <strain evidence="3">CCM 8896</strain>
    </source>
</reference>
<dbReference type="SUPFAM" id="SSF53187">
    <property type="entry name" value="Zn-dependent exopeptidases"/>
    <property type="match status" value="1"/>
</dbReference>
<dbReference type="Pfam" id="PF07687">
    <property type="entry name" value="M20_dimer"/>
    <property type="match status" value="1"/>
</dbReference>
<dbReference type="PIRSF" id="PIRSF005962">
    <property type="entry name" value="Pept_M20D_amidohydro"/>
    <property type="match status" value="1"/>
</dbReference>
<dbReference type="SUPFAM" id="SSF55031">
    <property type="entry name" value="Bacterial exopeptidase dimerisation domain"/>
    <property type="match status" value="1"/>
</dbReference>
<keyword evidence="3" id="KW-1185">Reference proteome</keyword>
<dbReference type="NCBIfam" id="TIGR01891">
    <property type="entry name" value="amidohydrolases"/>
    <property type="match status" value="1"/>
</dbReference>
<accession>A0ABW4J368</accession>
<dbReference type="InterPro" id="IPR036264">
    <property type="entry name" value="Bact_exopeptidase_dim_dom"/>
</dbReference>
<dbReference type="InterPro" id="IPR011650">
    <property type="entry name" value="Peptidase_M20_dimer"/>
</dbReference>
<evidence type="ECO:0000259" key="1">
    <source>
        <dbReference type="Pfam" id="PF07687"/>
    </source>
</evidence>
<dbReference type="EMBL" id="JBHTOP010000002">
    <property type="protein sequence ID" value="MFD1670816.1"/>
    <property type="molecule type" value="Genomic_DNA"/>
</dbReference>
<proteinExistence type="predicted"/>
<feature type="domain" description="Peptidase M20 dimerisation" evidence="1">
    <location>
        <begin position="195"/>
        <end position="290"/>
    </location>
</feature>
<dbReference type="Pfam" id="PF01546">
    <property type="entry name" value="Peptidase_M20"/>
    <property type="match status" value="1"/>
</dbReference>
<organism evidence="2 3">
    <name type="scientific">Agrilactobacillus yilanensis</name>
    <dbReference type="NCBI Taxonomy" id="2485997"/>
    <lineage>
        <taxon>Bacteria</taxon>
        <taxon>Bacillati</taxon>
        <taxon>Bacillota</taxon>
        <taxon>Bacilli</taxon>
        <taxon>Lactobacillales</taxon>
        <taxon>Lactobacillaceae</taxon>
        <taxon>Agrilactobacillus</taxon>
    </lineage>
</organism>
<name>A0ABW4J368_9LACO</name>
<comment type="caution">
    <text evidence="2">The sequence shown here is derived from an EMBL/GenBank/DDBJ whole genome shotgun (WGS) entry which is preliminary data.</text>
</comment>
<dbReference type="PANTHER" id="PTHR11014">
    <property type="entry name" value="PEPTIDASE M20 FAMILY MEMBER"/>
    <property type="match status" value="1"/>
</dbReference>
<sequence>MTEVKQASAAVKEKLYHLIDEKTQRMIDIRRYLHQHPEVSFEEKATGAYIAKFYEGKSVAVETNYGDGYGVVVVIDSGRPGKTVALRADFDALPVQEETGLPYASQNKGAMHACGHDGHTAYMLILAEALYEMRADFDGKIKIVHQPAEETPPGGARGMIKAGVLDGVDAMLGVHAWAPIPYGTIECTKGAVMAGRSSIKMTIKGKGGHGSAPQLANDANVAASFFVAAAQTIVSRRVDPFEMATLTIGNFDGKGSFNVIKDAVYLEGDVRFMKQETCDIVEKNFKQMVKGLETMFGVEVDLFYDTDYPVLNNNDALTEFVQHSLQTSNIAELQHLDMTHTESASEDFAYFAQKVPSTFMFVGEMPDDGVFYPHHSPKFVINEKALPLTAKAVGAAALDILANK</sequence>
<protein>
    <submittedName>
        <fullName evidence="2">Amidohydrolase</fullName>
    </submittedName>
</protein>
<dbReference type="InterPro" id="IPR017439">
    <property type="entry name" value="Amidohydrolase"/>
</dbReference>
<evidence type="ECO:0000313" key="2">
    <source>
        <dbReference type="EMBL" id="MFD1670816.1"/>
    </source>
</evidence>